<organism evidence="2 3">
    <name type="scientific">Amorphotheca resinae ATCC 22711</name>
    <dbReference type="NCBI Taxonomy" id="857342"/>
    <lineage>
        <taxon>Eukaryota</taxon>
        <taxon>Fungi</taxon>
        <taxon>Dikarya</taxon>
        <taxon>Ascomycota</taxon>
        <taxon>Pezizomycotina</taxon>
        <taxon>Leotiomycetes</taxon>
        <taxon>Helotiales</taxon>
        <taxon>Amorphothecaceae</taxon>
        <taxon>Amorphotheca</taxon>
    </lineage>
</organism>
<evidence type="ECO:0000313" key="2">
    <source>
        <dbReference type="EMBL" id="PSS16985.1"/>
    </source>
</evidence>
<dbReference type="InParanoid" id="A0A2T3B0P9"/>
<feature type="domain" description="SGNH hydrolase-type esterase" evidence="1">
    <location>
        <begin position="14"/>
        <end position="192"/>
    </location>
</feature>
<protein>
    <recommendedName>
        <fullName evidence="1">SGNH hydrolase-type esterase domain-containing protein</fullName>
    </recommendedName>
</protein>
<accession>A0A2T3B0P9</accession>
<sequence length="212" mass="23963">MGSAHSPESLRILCLGDSLTDGYTMSGVSFAPYSETLEKRLKESGRHVTVVTDGISGDLVTTGSFRRRMERRFDAPSTRSPLYDWVFFLGGTNDLAWGKSPSTIHDALLSITDIPLNCGAKLLFFTVPECAFKQASLDARRDELNELIKGDGRENVYTFDLHEKIPYHSMDPEERRTIWDDGLHFTVKGYERMGNMVAERFIELLDAEENEE</sequence>
<dbReference type="OrthoDB" id="408760at2759"/>
<evidence type="ECO:0000313" key="3">
    <source>
        <dbReference type="Proteomes" id="UP000241818"/>
    </source>
</evidence>
<dbReference type="GeneID" id="36574849"/>
<name>A0A2T3B0P9_AMORE</name>
<evidence type="ECO:0000259" key="1">
    <source>
        <dbReference type="Pfam" id="PF13472"/>
    </source>
</evidence>
<gene>
    <name evidence="2" type="ORF">M430DRAFT_35574</name>
</gene>
<dbReference type="CDD" id="cd00229">
    <property type="entry name" value="SGNH_hydrolase"/>
    <property type="match status" value="1"/>
</dbReference>
<proteinExistence type="predicted"/>
<dbReference type="InterPro" id="IPR036514">
    <property type="entry name" value="SGNH_hydro_sf"/>
</dbReference>
<dbReference type="Gene3D" id="3.40.50.1110">
    <property type="entry name" value="SGNH hydrolase"/>
    <property type="match status" value="1"/>
</dbReference>
<dbReference type="AlphaFoldDB" id="A0A2T3B0P9"/>
<dbReference type="Proteomes" id="UP000241818">
    <property type="component" value="Unassembled WGS sequence"/>
</dbReference>
<keyword evidence="3" id="KW-1185">Reference proteome</keyword>
<dbReference type="InterPro" id="IPR013830">
    <property type="entry name" value="SGNH_hydro"/>
</dbReference>
<dbReference type="RefSeq" id="XP_024720493.1">
    <property type="nucleotide sequence ID" value="XM_024866768.1"/>
</dbReference>
<dbReference type="PANTHER" id="PTHR30383:SF19">
    <property type="entry name" value="FIBRONECTIN TYPE-III DOMAIN-CONTAINING PROTEIN"/>
    <property type="match status" value="1"/>
</dbReference>
<dbReference type="PANTHER" id="PTHR30383">
    <property type="entry name" value="THIOESTERASE 1/PROTEASE 1/LYSOPHOSPHOLIPASE L1"/>
    <property type="match status" value="1"/>
</dbReference>
<dbReference type="SUPFAM" id="SSF52266">
    <property type="entry name" value="SGNH hydrolase"/>
    <property type="match status" value="1"/>
</dbReference>
<dbReference type="EMBL" id="KZ679012">
    <property type="protein sequence ID" value="PSS16985.1"/>
    <property type="molecule type" value="Genomic_DNA"/>
</dbReference>
<dbReference type="InterPro" id="IPR051532">
    <property type="entry name" value="Ester_Hydrolysis_Enzymes"/>
</dbReference>
<dbReference type="GO" id="GO:0004622">
    <property type="term" value="F:phosphatidylcholine lysophospholipase activity"/>
    <property type="evidence" value="ECO:0007669"/>
    <property type="project" value="TreeGrafter"/>
</dbReference>
<reference evidence="2 3" key="1">
    <citation type="journal article" date="2018" name="New Phytol.">
        <title>Comparative genomics and transcriptomics depict ericoid mycorrhizal fungi as versatile saprotrophs and plant mutualists.</title>
        <authorList>
            <person name="Martino E."/>
            <person name="Morin E."/>
            <person name="Grelet G.A."/>
            <person name="Kuo A."/>
            <person name="Kohler A."/>
            <person name="Daghino S."/>
            <person name="Barry K.W."/>
            <person name="Cichocki N."/>
            <person name="Clum A."/>
            <person name="Dockter R.B."/>
            <person name="Hainaut M."/>
            <person name="Kuo R.C."/>
            <person name="LaButti K."/>
            <person name="Lindahl B.D."/>
            <person name="Lindquist E.A."/>
            <person name="Lipzen A."/>
            <person name="Khouja H.R."/>
            <person name="Magnuson J."/>
            <person name="Murat C."/>
            <person name="Ohm R.A."/>
            <person name="Singer S.W."/>
            <person name="Spatafora J.W."/>
            <person name="Wang M."/>
            <person name="Veneault-Fourrey C."/>
            <person name="Henrissat B."/>
            <person name="Grigoriev I.V."/>
            <person name="Martin F.M."/>
            <person name="Perotto S."/>
        </authorList>
    </citation>
    <scope>NUCLEOTIDE SEQUENCE [LARGE SCALE GENOMIC DNA]</scope>
    <source>
        <strain evidence="2 3">ATCC 22711</strain>
    </source>
</reference>
<dbReference type="Pfam" id="PF13472">
    <property type="entry name" value="Lipase_GDSL_2"/>
    <property type="match status" value="1"/>
</dbReference>